<gene>
    <name evidence="2" type="ORF">N658DRAFT_309925</name>
</gene>
<evidence type="ECO:0000313" key="3">
    <source>
        <dbReference type="Proteomes" id="UP001305647"/>
    </source>
</evidence>
<feature type="compositionally biased region" description="Basic and acidic residues" evidence="1">
    <location>
        <begin position="165"/>
        <end position="174"/>
    </location>
</feature>
<organism evidence="2 3">
    <name type="scientific">Parathielavia hyrcaniae</name>
    <dbReference type="NCBI Taxonomy" id="113614"/>
    <lineage>
        <taxon>Eukaryota</taxon>
        <taxon>Fungi</taxon>
        <taxon>Dikarya</taxon>
        <taxon>Ascomycota</taxon>
        <taxon>Pezizomycotina</taxon>
        <taxon>Sordariomycetes</taxon>
        <taxon>Sordariomycetidae</taxon>
        <taxon>Sordariales</taxon>
        <taxon>Chaetomiaceae</taxon>
        <taxon>Parathielavia</taxon>
    </lineage>
</organism>
<evidence type="ECO:0000256" key="1">
    <source>
        <dbReference type="SAM" id="MobiDB-lite"/>
    </source>
</evidence>
<name>A0AAN6Q7V0_9PEZI</name>
<dbReference type="EMBL" id="MU863629">
    <property type="protein sequence ID" value="KAK4103355.1"/>
    <property type="molecule type" value="Genomic_DNA"/>
</dbReference>
<reference evidence="2" key="1">
    <citation type="journal article" date="2023" name="Mol. Phylogenet. Evol.">
        <title>Genome-scale phylogeny and comparative genomics of the fungal order Sordariales.</title>
        <authorList>
            <person name="Hensen N."/>
            <person name="Bonometti L."/>
            <person name="Westerberg I."/>
            <person name="Brannstrom I.O."/>
            <person name="Guillou S."/>
            <person name="Cros-Aarteil S."/>
            <person name="Calhoun S."/>
            <person name="Haridas S."/>
            <person name="Kuo A."/>
            <person name="Mondo S."/>
            <person name="Pangilinan J."/>
            <person name="Riley R."/>
            <person name="LaButti K."/>
            <person name="Andreopoulos B."/>
            <person name="Lipzen A."/>
            <person name="Chen C."/>
            <person name="Yan M."/>
            <person name="Daum C."/>
            <person name="Ng V."/>
            <person name="Clum A."/>
            <person name="Steindorff A."/>
            <person name="Ohm R.A."/>
            <person name="Martin F."/>
            <person name="Silar P."/>
            <person name="Natvig D.O."/>
            <person name="Lalanne C."/>
            <person name="Gautier V."/>
            <person name="Ament-Velasquez S.L."/>
            <person name="Kruys A."/>
            <person name="Hutchinson M.I."/>
            <person name="Powell A.J."/>
            <person name="Barry K."/>
            <person name="Miller A.N."/>
            <person name="Grigoriev I.V."/>
            <person name="Debuchy R."/>
            <person name="Gladieux P."/>
            <person name="Hiltunen Thoren M."/>
            <person name="Johannesson H."/>
        </authorList>
    </citation>
    <scope>NUCLEOTIDE SEQUENCE</scope>
    <source>
        <strain evidence="2">CBS 757.83</strain>
    </source>
</reference>
<sequence>MSGGREHGPTPDQSSRPRRQMIVVWGPEPAPRGSSNVCRTAAPAFDERITQDEGFPAKALILLDLVHPRCQVPSSLASAVATDCRRSWRGNRWKTPSVLSTLAFVHGSLTGKSRAGGCHATSWPHRKSKEAHDTVSKKGLLLRRSRSTVAGTATLTQPFLLEAGKRKQPDRVRSEWGAGDDSSSLQHGRCRGARFVHRRQHCSWDWMADRTTDMRDCSRSLPAPSR</sequence>
<comment type="caution">
    <text evidence="2">The sequence shown here is derived from an EMBL/GenBank/DDBJ whole genome shotgun (WGS) entry which is preliminary data.</text>
</comment>
<keyword evidence="3" id="KW-1185">Reference proteome</keyword>
<feature type="region of interest" description="Disordered" evidence="1">
    <location>
        <begin position="165"/>
        <end position="187"/>
    </location>
</feature>
<protein>
    <submittedName>
        <fullName evidence="2">Uncharacterized protein</fullName>
    </submittedName>
</protein>
<reference evidence="2" key="2">
    <citation type="submission" date="2023-05" db="EMBL/GenBank/DDBJ databases">
        <authorList>
            <consortium name="Lawrence Berkeley National Laboratory"/>
            <person name="Steindorff A."/>
            <person name="Hensen N."/>
            <person name="Bonometti L."/>
            <person name="Westerberg I."/>
            <person name="Brannstrom I.O."/>
            <person name="Guillou S."/>
            <person name="Cros-Aarteil S."/>
            <person name="Calhoun S."/>
            <person name="Haridas S."/>
            <person name="Kuo A."/>
            <person name="Mondo S."/>
            <person name="Pangilinan J."/>
            <person name="Riley R."/>
            <person name="Labutti K."/>
            <person name="Andreopoulos B."/>
            <person name="Lipzen A."/>
            <person name="Chen C."/>
            <person name="Yanf M."/>
            <person name="Daum C."/>
            <person name="Ng V."/>
            <person name="Clum A."/>
            <person name="Ohm R."/>
            <person name="Martin F."/>
            <person name="Silar P."/>
            <person name="Natvig D."/>
            <person name="Lalanne C."/>
            <person name="Gautier V."/>
            <person name="Ament-Velasquez S.L."/>
            <person name="Kruys A."/>
            <person name="Hutchinson M.I."/>
            <person name="Powell A.J."/>
            <person name="Barry K."/>
            <person name="Miller A.N."/>
            <person name="Grigoriev I.V."/>
            <person name="Debuchy R."/>
            <person name="Gladieux P."/>
            <person name="Thoren M.H."/>
            <person name="Johannesson H."/>
        </authorList>
    </citation>
    <scope>NUCLEOTIDE SEQUENCE</scope>
    <source>
        <strain evidence="2">CBS 757.83</strain>
    </source>
</reference>
<feature type="region of interest" description="Disordered" evidence="1">
    <location>
        <begin position="115"/>
        <end position="136"/>
    </location>
</feature>
<evidence type="ECO:0000313" key="2">
    <source>
        <dbReference type="EMBL" id="KAK4103355.1"/>
    </source>
</evidence>
<dbReference type="AlphaFoldDB" id="A0AAN6Q7V0"/>
<dbReference type="Proteomes" id="UP001305647">
    <property type="component" value="Unassembled WGS sequence"/>
</dbReference>
<accession>A0AAN6Q7V0</accession>
<proteinExistence type="predicted"/>